<feature type="chain" id="PRO_5042955822" description="G protein-coupled receptor" evidence="1">
    <location>
        <begin position="20"/>
        <end position="72"/>
    </location>
</feature>
<reference evidence="3" key="1">
    <citation type="submission" date="2022-10" db="EMBL/GenBank/DDBJ databases">
        <title>Genome assembly of Pristionchus species.</title>
        <authorList>
            <person name="Yoshida K."/>
            <person name="Sommer R.J."/>
        </authorList>
    </citation>
    <scope>NUCLEOTIDE SEQUENCE [LARGE SCALE GENOMIC DNA]</scope>
    <source>
        <strain evidence="3">RS5460</strain>
    </source>
</reference>
<keyword evidence="3" id="KW-1185">Reference proteome</keyword>
<evidence type="ECO:0000313" key="2">
    <source>
        <dbReference type="EMBL" id="GMR35912.1"/>
    </source>
</evidence>
<comment type="caution">
    <text evidence="2">The sequence shown here is derived from an EMBL/GenBank/DDBJ whole genome shotgun (WGS) entry which is preliminary data.</text>
</comment>
<evidence type="ECO:0000313" key="3">
    <source>
        <dbReference type="Proteomes" id="UP001328107"/>
    </source>
</evidence>
<organism evidence="2 3">
    <name type="scientific">Pristionchus mayeri</name>
    <dbReference type="NCBI Taxonomy" id="1317129"/>
    <lineage>
        <taxon>Eukaryota</taxon>
        <taxon>Metazoa</taxon>
        <taxon>Ecdysozoa</taxon>
        <taxon>Nematoda</taxon>
        <taxon>Chromadorea</taxon>
        <taxon>Rhabditida</taxon>
        <taxon>Rhabditina</taxon>
        <taxon>Diplogasteromorpha</taxon>
        <taxon>Diplogasteroidea</taxon>
        <taxon>Neodiplogasteridae</taxon>
        <taxon>Pristionchus</taxon>
    </lineage>
</organism>
<accession>A0AAN5CAL3</accession>
<evidence type="ECO:0000256" key="1">
    <source>
        <dbReference type="SAM" id="SignalP"/>
    </source>
</evidence>
<keyword evidence="1" id="KW-0732">Signal</keyword>
<feature type="non-terminal residue" evidence="2">
    <location>
        <position position="1"/>
    </location>
</feature>
<sequence>WSLFMVLLAFDRVVPPVLSVILPIGRTSVENNVFFICRRKSRLQEKITNPSMPWTRHQEMEVSRNASHLFLA</sequence>
<evidence type="ECO:0008006" key="4">
    <source>
        <dbReference type="Google" id="ProtNLM"/>
    </source>
</evidence>
<name>A0AAN5CAL3_9BILA</name>
<gene>
    <name evidence="2" type="ORF">PMAYCL1PPCAC_06107</name>
</gene>
<dbReference type="EMBL" id="BTRK01000002">
    <property type="protein sequence ID" value="GMR35912.1"/>
    <property type="molecule type" value="Genomic_DNA"/>
</dbReference>
<dbReference type="Proteomes" id="UP001328107">
    <property type="component" value="Unassembled WGS sequence"/>
</dbReference>
<dbReference type="AlphaFoldDB" id="A0AAN5CAL3"/>
<protein>
    <recommendedName>
        <fullName evidence="4">G protein-coupled receptor</fullName>
    </recommendedName>
</protein>
<feature type="signal peptide" evidence="1">
    <location>
        <begin position="1"/>
        <end position="19"/>
    </location>
</feature>
<proteinExistence type="predicted"/>